<dbReference type="FunFam" id="3.40.50.300:FF:000221">
    <property type="entry name" value="Multidrug ABC transporter ATP-binding protein"/>
    <property type="match status" value="1"/>
</dbReference>
<feature type="domain" description="ABC transporter" evidence="10">
    <location>
        <begin position="356"/>
        <end position="596"/>
    </location>
</feature>
<feature type="domain" description="ABC transmembrane type-1" evidence="11">
    <location>
        <begin position="30"/>
        <end position="321"/>
    </location>
</feature>
<dbReference type="InterPro" id="IPR036640">
    <property type="entry name" value="ABC1_TM_sf"/>
</dbReference>
<evidence type="ECO:0000256" key="3">
    <source>
        <dbReference type="ARBA" id="ARBA00022475"/>
    </source>
</evidence>
<protein>
    <submittedName>
        <fullName evidence="12">ABC transporter</fullName>
    </submittedName>
</protein>
<keyword evidence="2" id="KW-0813">Transport</keyword>
<evidence type="ECO:0000259" key="10">
    <source>
        <dbReference type="PROSITE" id="PS50893"/>
    </source>
</evidence>
<dbReference type="InterPro" id="IPR003593">
    <property type="entry name" value="AAA+_ATPase"/>
</dbReference>
<dbReference type="Gene3D" id="1.20.1560.10">
    <property type="entry name" value="ABC transporter type 1, transmembrane domain"/>
    <property type="match status" value="1"/>
</dbReference>
<dbReference type="PANTHER" id="PTHR43394:SF1">
    <property type="entry name" value="ATP-BINDING CASSETTE SUB-FAMILY B MEMBER 10, MITOCHONDRIAL"/>
    <property type="match status" value="1"/>
</dbReference>
<dbReference type="PANTHER" id="PTHR43394">
    <property type="entry name" value="ATP-DEPENDENT PERMEASE MDL1, MITOCHONDRIAL"/>
    <property type="match status" value="1"/>
</dbReference>
<dbReference type="Proteomes" id="UP000017396">
    <property type="component" value="Chromosome"/>
</dbReference>
<dbReference type="EMBL" id="CP003587">
    <property type="protein sequence ID" value="AGY58355.1"/>
    <property type="molecule type" value="Genomic_DNA"/>
</dbReference>
<dbReference type="SMART" id="SM00382">
    <property type="entry name" value="AAA"/>
    <property type="match status" value="1"/>
</dbReference>
<dbReference type="InterPro" id="IPR039421">
    <property type="entry name" value="Type_1_exporter"/>
</dbReference>
<dbReference type="AlphaFoldDB" id="U5QL26"/>
<dbReference type="OrthoDB" id="9762790at2"/>
<keyword evidence="8 9" id="KW-0472">Membrane</keyword>
<evidence type="ECO:0000256" key="4">
    <source>
        <dbReference type="ARBA" id="ARBA00022692"/>
    </source>
</evidence>
<dbReference type="STRING" id="1183438.GKIL_2109"/>
<keyword evidence="4 9" id="KW-0812">Transmembrane</keyword>
<organism evidence="12 13">
    <name type="scientific">Gloeobacter kilaueensis (strain ATCC BAA-2537 / CCAP 1431/1 / ULC 316 / JS1)</name>
    <dbReference type="NCBI Taxonomy" id="1183438"/>
    <lineage>
        <taxon>Bacteria</taxon>
        <taxon>Bacillati</taxon>
        <taxon>Cyanobacteriota</taxon>
        <taxon>Cyanophyceae</taxon>
        <taxon>Gloeobacterales</taxon>
        <taxon>Gloeobacteraceae</taxon>
        <taxon>Gloeobacter</taxon>
    </lineage>
</organism>
<dbReference type="HOGENOM" id="CLU_000604_84_3_3"/>
<evidence type="ECO:0000256" key="1">
    <source>
        <dbReference type="ARBA" id="ARBA00004651"/>
    </source>
</evidence>
<keyword evidence="6" id="KW-0067">ATP-binding</keyword>
<keyword evidence="5" id="KW-0547">Nucleotide-binding</keyword>
<keyword evidence="7 9" id="KW-1133">Transmembrane helix</keyword>
<evidence type="ECO:0000256" key="9">
    <source>
        <dbReference type="SAM" id="Phobius"/>
    </source>
</evidence>
<evidence type="ECO:0000256" key="6">
    <source>
        <dbReference type="ARBA" id="ARBA00022840"/>
    </source>
</evidence>
<name>U5QL26_GLOK1</name>
<sequence length="603" mass="66483">MVGFSSLSAIVNRLRRIAGLLWQSGPSSCLGLFGLTLLSGILPAVQLFVGKLIIDTVVVAASRADGEVFTGRAFALVGVELGLLVLSAAAQMGNSMLEEVFGEKLTFEINEQILRKADELELAYFEDPKFYDMLQRAQREAGYRPLGLLSQLLNLVEGAIAISSLAVLLSRLGFFVVPVLLLTAIPLVVSTLRFVRTGYLLVNARTPEARQMSYIQSLMGTDQAAKEIKLFNLGPYFIESYRALFARVHKETVDLALRKGGARIASSVASSIGYVGLYGYLIWLALRRLLTIGDLTLYAGAVLQLNNQLQSFTRGGASLYKNFLYIDDLFKFLDLEARLPTSSIPAAIPEQIEQGIRFENVSFRYPGAERDVLSGVSFELTPGETVALVGENGSGKTTLVKLLTRLYEPTGGRILLDGKDLREYDPAHLRELIGVIFQDFVRFHATARDNIGYGRVGELADDERIETAAGWGGADAVISRLDKGYQTMLGKWFREGQDLSGGQWQKIALARAYMRDAPVLVLDEPTAALDARAEHEVFRKFRDLRQGKIALLISHRFSTVISADRIVVLEGGRILEQGSHQELIARNGRYAELFSLQAEGYRV</sequence>
<feature type="transmembrane region" description="Helical" evidence="9">
    <location>
        <begin position="69"/>
        <end position="89"/>
    </location>
</feature>
<feature type="transmembrane region" description="Helical" evidence="9">
    <location>
        <begin position="264"/>
        <end position="286"/>
    </location>
</feature>
<dbReference type="PROSITE" id="PS00211">
    <property type="entry name" value="ABC_TRANSPORTER_1"/>
    <property type="match status" value="1"/>
</dbReference>
<dbReference type="SUPFAM" id="SSF90123">
    <property type="entry name" value="ABC transporter transmembrane region"/>
    <property type="match status" value="1"/>
</dbReference>
<feature type="transmembrane region" description="Helical" evidence="9">
    <location>
        <begin position="175"/>
        <end position="195"/>
    </location>
</feature>
<dbReference type="InterPro" id="IPR027417">
    <property type="entry name" value="P-loop_NTPase"/>
</dbReference>
<dbReference type="eggNOG" id="COG1132">
    <property type="taxonomic scope" value="Bacteria"/>
</dbReference>
<dbReference type="InterPro" id="IPR003439">
    <property type="entry name" value="ABC_transporter-like_ATP-bd"/>
</dbReference>
<proteinExistence type="predicted"/>
<evidence type="ECO:0000256" key="7">
    <source>
        <dbReference type="ARBA" id="ARBA00022989"/>
    </source>
</evidence>
<dbReference type="SUPFAM" id="SSF52540">
    <property type="entry name" value="P-loop containing nucleoside triphosphate hydrolases"/>
    <property type="match status" value="1"/>
</dbReference>
<dbReference type="InterPro" id="IPR011527">
    <property type="entry name" value="ABC1_TM_dom"/>
</dbReference>
<evidence type="ECO:0000256" key="8">
    <source>
        <dbReference type="ARBA" id="ARBA00023136"/>
    </source>
</evidence>
<dbReference type="GO" id="GO:0016887">
    <property type="term" value="F:ATP hydrolysis activity"/>
    <property type="evidence" value="ECO:0007669"/>
    <property type="project" value="InterPro"/>
</dbReference>
<dbReference type="PROSITE" id="PS50929">
    <property type="entry name" value="ABC_TM1F"/>
    <property type="match status" value="1"/>
</dbReference>
<dbReference type="PROSITE" id="PS50893">
    <property type="entry name" value="ABC_TRANSPORTER_2"/>
    <property type="match status" value="1"/>
</dbReference>
<keyword evidence="3" id="KW-1003">Cell membrane</keyword>
<dbReference type="Pfam" id="PF00005">
    <property type="entry name" value="ABC_tran"/>
    <property type="match status" value="1"/>
</dbReference>
<evidence type="ECO:0000256" key="2">
    <source>
        <dbReference type="ARBA" id="ARBA00022448"/>
    </source>
</evidence>
<dbReference type="KEGG" id="glj:GKIL_2109"/>
<evidence type="ECO:0000313" key="12">
    <source>
        <dbReference type="EMBL" id="AGY58355.1"/>
    </source>
</evidence>
<dbReference type="FunFam" id="1.20.1560.10:FF:000200">
    <property type="entry name" value="HlyB/MsbA family ABC transporter"/>
    <property type="match status" value="1"/>
</dbReference>
<dbReference type="GO" id="GO:0015421">
    <property type="term" value="F:ABC-type oligopeptide transporter activity"/>
    <property type="evidence" value="ECO:0007669"/>
    <property type="project" value="TreeGrafter"/>
</dbReference>
<evidence type="ECO:0000313" key="13">
    <source>
        <dbReference type="Proteomes" id="UP000017396"/>
    </source>
</evidence>
<dbReference type="InterPro" id="IPR017871">
    <property type="entry name" value="ABC_transporter-like_CS"/>
</dbReference>
<accession>U5QL26</accession>
<feature type="transmembrane region" description="Helical" evidence="9">
    <location>
        <begin position="146"/>
        <end position="169"/>
    </location>
</feature>
<dbReference type="GO" id="GO:0005886">
    <property type="term" value="C:plasma membrane"/>
    <property type="evidence" value="ECO:0007669"/>
    <property type="project" value="UniProtKB-SubCell"/>
</dbReference>
<dbReference type="GO" id="GO:0005524">
    <property type="term" value="F:ATP binding"/>
    <property type="evidence" value="ECO:0007669"/>
    <property type="project" value="UniProtKB-KW"/>
</dbReference>
<evidence type="ECO:0000256" key="5">
    <source>
        <dbReference type="ARBA" id="ARBA00022741"/>
    </source>
</evidence>
<evidence type="ECO:0000259" key="11">
    <source>
        <dbReference type="PROSITE" id="PS50929"/>
    </source>
</evidence>
<feature type="transmembrane region" description="Helical" evidence="9">
    <location>
        <begin position="29"/>
        <end position="49"/>
    </location>
</feature>
<gene>
    <name evidence="12" type="ORF">GKIL_2109</name>
</gene>
<dbReference type="Gene3D" id="3.40.50.300">
    <property type="entry name" value="P-loop containing nucleotide triphosphate hydrolases"/>
    <property type="match status" value="1"/>
</dbReference>
<comment type="subcellular location">
    <subcellularLocation>
        <location evidence="1">Cell membrane</location>
        <topology evidence="1">Multi-pass membrane protein</topology>
    </subcellularLocation>
</comment>
<keyword evidence="13" id="KW-1185">Reference proteome</keyword>
<reference evidence="12 13" key="1">
    <citation type="journal article" date="2013" name="PLoS ONE">
        <title>Cultivation and Complete Genome Sequencing of Gloeobacter kilaueensis sp. nov., from a Lava Cave in Kilauea Caldera, Hawai'i.</title>
        <authorList>
            <person name="Saw J.H."/>
            <person name="Schatz M."/>
            <person name="Brown M.V."/>
            <person name="Kunkel D.D."/>
            <person name="Foster J.S."/>
            <person name="Shick H."/>
            <person name="Christensen S."/>
            <person name="Hou S."/>
            <person name="Wan X."/>
            <person name="Donachie S.P."/>
        </authorList>
    </citation>
    <scope>NUCLEOTIDE SEQUENCE [LARGE SCALE GENOMIC DNA]</scope>
    <source>
        <strain evidence="13">JS</strain>
    </source>
</reference>